<sequence>MTIIPRRIAALGFLAGAVLLLAPVAASRADPPRPEAVDRSALRVCSDPANPPFSNDKGEGFENKIAELLAAKMGVPLRYTWFPNSTGFLRMTLRARRCDLVMGIVVGADLVQNTNPYYRSGYVLVTRREDKLADLSGLADPRLQSLHLGITAGTPPANLAARNGLMVQARPYPLYVDSRYDAPGRQMIEDLASKQIDVAVLWGPIAGYFAKQHGDALVVTPLLNEPKDTKLDFYITMGVRPGENTWKNQINQLLRENKDAITAILKDYGVPLLDTHGQPML</sequence>
<feature type="signal peptide" evidence="2">
    <location>
        <begin position="1"/>
        <end position="28"/>
    </location>
</feature>
<gene>
    <name evidence="4" type="ORF">JF625_23105</name>
</gene>
<reference evidence="4" key="1">
    <citation type="submission" date="2020-06" db="EMBL/GenBank/DDBJ databases">
        <title>Stable isotope informed genome-resolved metagenomics uncovers potential trophic interactions in rhizosphere soil.</title>
        <authorList>
            <person name="Starr E.P."/>
            <person name="Shi S."/>
            <person name="Blazewicz S.J."/>
            <person name="Koch B.J."/>
            <person name="Probst A.J."/>
            <person name="Hungate B.A."/>
            <person name="Pett-Ridge J."/>
            <person name="Firestone M.K."/>
            <person name="Banfield J.F."/>
        </authorList>
    </citation>
    <scope>NUCLEOTIDE SEQUENCE</scope>
    <source>
        <strain evidence="4">YM_69_17</strain>
    </source>
</reference>
<protein>
    <submittedName>
        <fullName evidence="4">Substrate-binding domain-containing protein</fullName>
    </submittedName>
</protein>
<dbReference type="NCBIfam" id="TIGR03871">
    <property type="entry name" value="ABC_peri_MoxJ_2"/>
    <property type="match status" value="1"/>
</dbReference>
<organism evidence="4 5">
    <name type="scientific">Inquilinus limosus</name>
    <dbReference type="NCBI Taxonomy" id="171674"/>
    <lineage>
        <taxon>Bacteria</taxon>
        <taxon>Pseudomonadati</taxon>
        <taxon>Pseudomonadota</taxon>
        <taxon>Alphaproteobacteria</taxon>
        <taxon>Rhodospirillales</taxon>
        <taxon>Rhodospirillaceae</taxon>
        <taxon>Inquilinus</taxon>
    </lineage>
</organism>
<comment type="caution">
    <text evidence="4">The sequence shown here is derived from an EMBL/GenBank/DDBJ whole genome shotgun (WGS) entry which is preliminary data.</text>
</comment>
<dbReference type="PANTHER" id="PTHR35936">
    <property type="entry name" value="MEMBRANE-BOUND LYTIC MUREIN TRANSGLYCOSYLASE F"/>
    <property type="match status" value="1"/>
</dbReference>
<evidence type="ECO:0000313" key="5">
    <source>
        <dbReference type="Proteomes" id="UP000700706"/>
    </source>
</evidence>
<dbReference type="EMBL" id="JAEKLZ010000339">
    <property type="protein sequence ID" value="MBW8728019.1"/>
    <property type="molecule type" value="Genomic_DNA"/>
</dbReference>
<keyword evidence="1 2" id="KW-0732">Signal</keyword>
<dbReference type="SUPFAM" id="SSF53850">
    <property type="entry name" value="Periplasmic binding protein-like II"/>
    <property type="match status" value="1"/>
</dbReference>
<dbReference type="InterPro" id="IPR022448">
    <property type="entry name" value="Quinoprotein_dehydrogenase"/>
</dbReference>
<dbReference type="InterPro" id="IPR001638">
    <property type="entry name" value="Solute-binding_3/MltF_N"/>
</dbReference>
<name>A0A952KMW4_9PROT</name>
<proteinExistence type="predicted"/>
<evidence type="ECO:0000256" key="1">
    <source>
        <dbReference type="ARBA" id="ARBA00022729"/>
    </source>
</evidence>
<accession>A0A952KMW4</accession>
<feature type="chain" id="PRO_5037215952" evidence="2">
    <location>
        <begin position="29"/>
        <end position="281"/>
    </location>
</feature>
<dbReference type="SMART" id="SM00062">
    <property type="entry name" value="PBPb"/>
    <property type="match status" value="1"/>
</dbReference>
<evidence type="ECO:0000259" key="3">
    <source>
        <dbReference type="SMART" id="SM00062"/>
    </source>
</evidence>
<evidence type="ECO:0000256" key="2">
    <source>
        <dbReference type="SAM" id="SignalP"/>
    </source>
</evidence>
<dbReference type="Pfam" id="PF00497">
    <property type="entry name" value="SBP_bac_3"/>
    <property type="match status" value="1"/>
</dbReference>
<feature type="domain" description="Solute-binding protein family 3/N-terminal" evidence="3">
    <location>
        <begin position="41"/>
        <end position="271"/>
    </location>
</feature>
<dbReference type="PANTHER" id="PTHR35936:SF17">
    <property type="entry name" value="ARGININE-BINDING EXTRACELLULAR PROTEIN ARTP"/>
    <property type="match status" value="1"/>
</dbReference>
<dbReference type="Proteomes" id="UP000700706">
    <property type="component" value="Unassembled WGS sequence"/>
</dbReference>
<evidence type="ECO:0000313" key="4">
    <source>
        <dbReference type="EMBL" id="MBW8728019.1"/>
    </source>
</evidence>
<dbReference type="AlphaFoldDB" id="A0A952KMW4"/>
<dbReference type="Gene3D" id="3.40.190.10">
    <property type="entry name" value="Periplasmic binding protein-like II"/>
    <property type="match status" value="2"/>
</dbReference>